<dbReference type="Proteomes" id="UP000281028">
    <property type="component" value="Unassembled WGS sequence"/>
</dbReference>
<organism evidence="2 3">
    <name type="scientific">Chitinophaga solisilvae</name>
    <dbReference type="NCBI Taxonomy" id="1233460"/>
    <lineage>
        <taxon>Bacteria</taxon>
        <taxon>Pseudomonadati</taxon>
        <taxon>Bacteroidota</taxon>
        <taxon>Chitinophagia</taxon>
        <taxon>Chitinophagales</taxon>
        <taxon>Chitinophagaceae</taxon>
        <taxon>Chitinophaga</taxon>
    </lineage>
</organism>
<name>A0A9Q5GVM0_9BACT</name>
<evidence type="ECO:0000313" key="3">
    <source>
        <dbReference type="Proteomes" id="UP000281028"/>
    </source>
</evidence>
<evidence type="ECO:0000313" key="2">
    <source>
        <dbReference type="EMBL" id="NSL86798.1"/>
    </source>
</evidence>
<feature type="chain" id="PRO_5040357906" evidence="1">
    <location>
        <begin position="21"/>
        <end position="426"/>
    </location>
</feature>
<proteinExistence type="predicted"/>
<reference evidence="2" key="1">
    <citation type="submission" date="2020-05" db="EMBL/GenBank/DDBJ databases">
        <title>Chitinophaga laudate sp. nov., isolated from a tropical peat swamp.</title>
        <authorList>
            <person name="Goh C.B.S."/>
            <person name="Lee M.S."/>
            <person name="Parimannan S."/>
            <person name="Pasbakhsh P."/>
            <person name="Yule C.M."/>
            <person name="Rajandas H."/>
            <person name="Loke S."/>
            <person name="Croft L."/>
            <person name="Tan J.B.L."/>
        </authorList>
    </citation>
    <scope>NUCLEOTIDE SEQUENCE</scope>
    <source>
        <strain evidence="2">Mgbs1</strain>
    </source>
</reference>
<keyword evidence="3" id="KW-1185">Reference proteome</keyword>
<gene>
    <name evidence="2" type="ORF">ECE50_008150</name>
</gene>
<accession>A0A9Q5GVM0</accession>
<evidence type="ECO:0000256" key="1">
    <source>
        <dbReference type="SAM" id="SignalP"/>
    </source>
</evidence>
<dbReference type="OrthoDB" id="1299654at2"/>
<comment type="caution">
    <text evidence="2">The sequence shown here is derived from an EMBL/GenBank/DDBJ whole genome shotgun (WGS) entry which is preliminary data.</text>
</comment>
<dbReference type="EMBL" id="RIAR02000001">
    <property type="protein sequence ID" value="NSL86798.1"/>
    <property type="molecule type" value="Genomic_DNA"/>
</dbReference>
<feature type="signal peptide" evidence="1">
    <location>
        <begin position="1"/>
        <end position="20"/>
    </location>
</feature>
<sequence>MKSILLSTLCISCLLSSAVAQDTDSIAASFKETSAATRKNKAIWGTDLYNNILLIDPVTRQVYANRPDSAGLLQKSGSVYTGTWPVSQNIANTSVEWSGYHWAMVQLPLPKRTGDRLNLLTHELFHRAQPGLGFNTRDALNNHLDTRDGRIYLQLELAALGKALEATSPAIRKKHLTDAFTFRQYRYSLFPGAEKTENMLELHEGLAEYTGVMMSGRTKAETLQSIAFQKQRFLGAGTFIRSFAYHTVPVYGYLLAQTNPSWTRDIKDTTSLEAYFRKAWQLTIPANLGAAVTERAPAYDGPAIIAAETVREEKRLAVVAGYVKTLVTDPHTEIRFEKMNISFNPSNMLPLEKYGTVYITLRITDKWGVLTAQEGALVGAGWEKVSVTLPERINGNTITGRGWELQLNEGYQLVKDDAGQYKLQRK</sequence>
<protein>
    <submittedName>
        <fullName evidence="2">Uncharacterized protein</fullName>
    </submittedName>
</protein>
<dbReference type="AlphaFoldDB" id="A0A9Q5GVM0"/>
<keyword evidence="1" id="KW-0732">Signal</keyword>